<feature type="compositionally biased region" description="Low complexity" evidence="4">
    <location>
        <begin position="94"/>
        <end position="103"/>
    </location>
</feature>
<dbReference type="eggNOG" id="ENOG502ST5U">
    <property type="taxonomic scope" value="Eukaryota"/>
</dbReference>
<dbReference type="HOGENOM" id="CLU_133420_1_0_1"/>
<sequence>MGNCCGKGATDENFQGEGRTLGSQPTTATTPAKSIRAAAPPKISSQGRTLGNNNSTPNGSEAPGTAAARAAEERVKASQAKGKLGKQLDARRSQTQATTLAATARDNVAAREADALAQTRHYN</sequence>
<evidence type="ECO:0000256" key="4">
    <source>
        <dbReference type="SAM" id="MobiDB-lite"/>
    </source>
</evidence>
<dbReference type="Pfam" id="PF15811">
    <property type="entry name" value="SVIP"/>
    <property type="match status" value="1"/>
</dbReference>
<accession>N1Q280</accession>
<dbReference type="OrthoDB" id="5415072at2759"/>
<evidence type="ECO:0000256" key="3">
    <source>
        <dbReference type="ARBA" id="ARBA00023288"/>
    </source>
</evidence>
<feature type="compositionally biased region" description="Polar residues" evidence="4">
    <location>
        <begin position="21"/>
        <end position="32"/>
    </location>
</feature>
<keyword evidence="3" id="KW-0449">Lipoprotein</keyword>
<reference evidence="6" key="1">
    <citation type="journal article" date="2012" name="PLoS Genet.">
        <title>The genomes of the fungal plant pathogens Cladosporium fulvum and Dothistroma septosporum reveal adaptation to different hosts and lifestyles but also signatures of common ancestry.</title>
        <authorList>
            <person name="de Wit P.J.G.M."/>
            <person name="van der Burgt A."/>
            <person name="Oekmen B."/>
            <person name="Stergiopoulos I."/>
            <person name="Abd-Elsalam K.A."/>
            <person name="Aerts A.L."/>
            <person name="Bahkali A.H."/>
            <person name="Beenen H.G."/>
            <person name="Chettri P."/>
            <person name="Cox M.P."/>
            <person name="Datema E."/>
            <person name="de Vries R.P."/>
            <person name="Dhillon B."/>
            <person name="Ganley A.R."/>
            <person name="Griffiths S.A."/>
            <person name="Guo Y."/>
            <person name="Hamelin R.C."/>
            <person name="Henrissat B."/>
            <person name="Kabir M.S."/>
            <person name="Jashni M.K."/>
            <person name="Kema G."/>
            <person name="Klaubauf S."/>
            <person name="Lapidus A."/>
            <person name="Levasseur A."/>
            <person name="Lindquist E."/>
            <person name="Mehrabi R."/>
            <person name="Ohm R.A."/>
            <person name="Owen T.J."/>
            <person name="Salamov A."/>
            <person name="Schwelm A."/>
            <person name="Schijlen E."/>
            <person name="Sun H."/>
            <person name="van den Burg H.A."/>
            <person name="van Ham R.C.H.J."/>
            <person name="Zhang S."/>
            <person name="Goodwin S.B."/>
            <person name="Grigoriev I.V."/>
            <person name="Collemare J."/>
            <person name="Bradshaw R.E."/>
        </authorList>
    </citation>
    <scope>NUCLEOTIDE SEQUENCE [LARGE SCALE GENOMIC DNA]</scope>
    <source>
        <strain evidence="6">NZE10 / CBS 128990</strain>
    </source>
</reference>
<keyword evidence="2" id="KW-0564">Palmitate</keyword>
<evidence type="ECO:0000256" key="2">
    <source>
        <dbReference type="ARBA" id="ARBA00023139"/>
    </source>
</evidence>
<keyword evidence="6" id="KW-1185">Reference proteome</keyword>
<feature type="compositionally biased region" description="Polar residues" evidence="4">
    <location>
        <begin position="43"/>
        <end position="59"/>
    </location>
</feature>
<proteinExistence type="predicted"/>
<evidence type="ECO:0000313" key="6">
    <source>
        <dbReference type="Proteomes" id="UP000016933"/>
    </source>
</evidence>
<evidence type="ECO:0000256" key="1">
    <source>
        <dbReference type="ARBA" id="ARBA00022707"/>
    </source>
</evidence>
<evidence type="ECO:0000313" key="5">
    <source>
        <dbReference type="EMBL" id="EME49812.1"/>
    </source>
</evidence>
<dbReference type="OMA" id="CGKQSKD"/>
<dbReference type="InterPro" id="IPR031632">
    <property type="entry name" value="SVIP"/>
</dbReference>
<protein>
    <submittedName>
        <fullName evidence="5">Uncharacterized protein</fullName>
    </submittedName>
</protein>
<reference evidence="5 6" key="2">
    <citation type="journal article" date="2012" name="PLoS Pathog.">
        <title>Diverse lifestyles and strategies of plant pathogenesis encoded in the genomes of eighteen Dothideomycetes fungi.</title>
        <authorList>
            <person name="Ohm R.A."/>
            <person name="Feau N."/>
            <person name="Henrissat B."/>
            <person name="Schoch C.L."/>
            <person name="Horwitz B.A."/>
            <person name="Barry K.W."/>
            <person name="Condon B.J."/>
            <person name="Copeland A.C."/>
            <person name="Dhillon B."/>
            <person name="Glaser F."/>
            <person name="Hesse C.N."/>
            <person name="Kosti I."/>
            <person name="LaButti K."/>
            <person name="Lindquist E.A."/>
            <person name="Lucas S."/>
            <person name="Salamov A.A."/>
            <person name="Bradshaw R.E."/>
            <person name="Ciuffetti L."/>
            <person name="Hamelin R.C."/>
            <person name="Kema G.H.J."/>
            <person name="Lawrence C."/>
            <person name="Scott J.A."/>
            <person name="Spatafora J.W."/>
            <person name="Turgeon B.G."/>
            <person name="de Wit P.J.G.M."/>
            <person name="Zhong S."/>
            <person name="Goodwin S.B."/>
            <person name="Grigoriev I.V."/>
        </authorList>
    </citation>
    <scope>NUCLEOTIDE SEQUENCE [LARGE SCALE GENOMIC DNA]</scope>
    <source>
        <strain evidence="6">NZE10 / CBS 128990</strain>
    </source>
</reference>
<name>N1Q280_DOTSN</name>
<dbReference type="Proteomes" id="UP000016933">
    <property type="component" value="Unassembled WGS sequence"/>
</dbReference>
<gene>
    <name evidence="5" type="ORF">DOTSEDRAFT_68564</name>
</gene>
<keyword evidence="1" id="KW-0519">Myristate</keyword>
<organism evidence="5 6">
    <name type="scientific">Dothistroma septosporum (strain NZE10 / CBS 128990)</name>
    <name type="common">Red band needle blight fungus</name>
    <name type="synonym">Mycosphaerella pini</name>
    <dbReference type="NCBI Taxonomy" id="675120"/>
    <lineage>
        <taxon>Eukaryota</taxon>
        <taxon>Fungi</taxon>
        <taxon>Dikarya</taxon>
        <taxon>Ascomycota</taxon>
        <taxon>Pezizomycotina</taxon>
        <taxon>Dothideomycetes</taxon>
        <taxon>Dothideomycetidae</taxon>
        <taxon>Mycosphaerellales</taxon>
        <taxon>Mycosphaerellaceae</taxon>
        <taxon>Dothistroma</taxon>
    </lineage>
</organism>
<dbReference type="AlphaFoldDB" id="N1Q280"/>
<feature type="region of interest" description="Disordered" evidence="4">
    <location>
        <begin position="1"/>
        <end position="103"/>
    </location>
</feature>
<dbReference type="EMBL" id="KB446535">
    <property type="protein sequence ID" value="EME49812.1"/>
    <property type="molecule type" value="Genomic_DNA"/>
</dbReference>